<protein>
    <submittedName>
        <fullName evidence="2">Uncharacterized protein</fullName>
    </submittedName>
</protein>
<evidence type="ECO:0000313" key="1">
    <source>
        <dbReference type="Proteomes" id="UP000887560"/>
    </source>
</evidence>
<dbReference type="Proteomes" id="UP000887560">
    <property type="component" value="Unplaced"/>
</dbReference>
<name>A0A915NGW7_9BILA</name>
<accession>A0A915NGW7</accession>
<proteinExistence type="predicted"/>
<sequence length="1680" mass="190276">NLPLDVDNKHIGYYEHLPSTNKEEKKPGALEKITKLFKGSKTEGEFPVDFQPYFGSLAKIEVVSEATVEPIHSLVSVYSSGRSDEIPPTRIPTESVEEPSAQYLFETERNSDLPEYQLNNLVNVYSSGHSDETRITKFPINEVPFIGNIHEIKRQECETLPLEFEMNNVGYYEHLPSVTTEEGKKPGMFDKISNLFKEDVRSDYPQVTAPFSGHVFETNSPTELYESQLEQHVNVYSSGCSDEIPKTTEYPIETSYSGHVPESKRLPEIDSVPLEIETKHIGYYGSLPTTAEHSEKKPGALEKLTQFLKGSKTTEEFPFDSKPYTGTLQRIEATSEAPNEPIHAFVSVYSSGRSDEASPIKTTEFPINEAPFVDYVPESTLQSGMEHIPLDLEKKYIGYYEQMPSTSTKTSEYPKLEQPFIGHIHSLQLNEVETVPMEVNNKHLGYYEHLISTDDEEKKPGALEKFSKLFKGSKTYGDYPSDSEPYIGQLSTTNILPELPEQSLHSFANVYSSGRSDEIPSKQFPEHPKFEEIFIGNIFETKQFSELQTEPLDIQNKHVGYYEKLPSTSIKVEKEEKKPGALEKISLLFKGGETRDNYPQITEPYSGQIASTFIMKEASFEPIHPFVSIYSSGRSDDVPTKMPEYPKIEVPFIGHVHESFKQSDLDSIPLEVERRDVGYYESTPKIDTSEQAVETPTTKITDFPKIEAQFIGHIPEITKHYDMHPVPFEVENKYIGYYEHLPSSTPVKDEKKPGALEKLTKFFKGSKTEGEFPNDSEPYSGPITLTNTVTDLTTEPIHSIVSIYSSGRYDGVRTKTKHSEFPINEAPFVDYVPESKLRPGIEHIPLDLEKKYIGYYEQLPSTSTTKASEYPKIEEQFIGYIHEKNLHPEMGALTLDVEKRHIGYYEHLPSVKTEEVKKPGLLDKITHLFKEDVTNSGYPQVTAPYDGHVFEINRPTEFRESGIEQHVNVYSSGRSDEPSTTKLIEYPMDKSPFNGIIFDTNKHSEANILPLEIEKRHIGYYEDLPSIKSEEEKEQKLGALEKITQLFKGSKATDEFPFDSEPYNGSVTRTDIVHELATEPIHSMVSIYSSGRSDEVPTIKMTEFPINQTPFVDYVPESTLHTGMEHIPLDLEKKHIGYYEQLPSTSAKTSEYPQIGEPFIGHIHPLELNEVVSVPMEVENKNIGYYEDLPLTNQEENKLGALERLTKLFKGSKTEGEFPVDSELYFGPITLTNAITDITTEPIHSLVSVYSSGRSDEVPTAKITEFPINEAPFTGFLHESIPQTELHPSMLIKSVEEPSSQYLFETERNTELIGYQLNNLVNVYSSGYSDEITTRIPEFPLNEEPYFGIINEAKRRSEFNTKPLEIEGKHVGYYEHLPSTIDGDEKKPGALEKLTQIFKGSRISDFPTDKEAYTGHVSMTGRTNEAKNEPIHSRVNIYSSGRSDEAPTTKVIGFPVNESPFTGNVSESNRWMELIPIPLEVEQQHVGYYDHLPSTSNEEVKKPGALEKLTHLFKRSKTDGDFPVDSGPYTGHLSSLNKISETREEPIHSIVSVYSSGRSDEEQTKITEFPVNETAFVGYVPESKLQFRMEHIPLDLEKKYIGYYEELPSTSTKISDPEPELPFIGHVHSLKLNEVENLPLDVDNKHIGYYEHLPSTNKEEKKPGALEKITKLFKGSKTEG</sequence>
<keyword evidence="1" id="KW-1185">Reference proteome</keyword>
<organism evidence="1 2">
    <name type="scientific">Meloidogyne floridensis</name>
    <dbReference type="NCBI Taxonomy" id="298350"/>
    <lineage>
        <taxon>Eukaryota</taxon>
        <taxon>Metazoa</taxon>
        <taxon>Ecdysozoa</taxon>
        <taxon>Nematoda</taxon>
        <taxon>Chromadorea</taxon>
        <taxon>Rhabditida</taxon>
        <taxon>Tylenchina</taxon>
        <taxon>Tylenchomorpha</taxon>
        <taxon>Tylenchoidea</taxon>
        <taxon>Meloidogynidae</taxon>
        <taxon>Meloidogyninae</taxon>
        <taxon>Meloidogyne</taxon>
    </lineage>
</organism>
<evidence type="ECO:0000313" key="2">
    <source>
        <dbReference type="WBParaSite" id="scf7180000416323.g272"/>
    </source>
</evidence>
<reference evidence="2" key="1">
    <citation type="submission" date="2022-11" db="UniProtKB">
        <authorList>
            <consortium name="WormBaseParasite"/>
        </authorList>
    </citation>
    <scope>IDENTIFICATION</scope>
</reference>
<dbReference type="WBParaSite" id="scf7180000416323.g272">
    <property type="protein sequence ID" value="scf7180000416323.g272"/>
    <property type="gene ID" value="scf7180000416323.g272"/>
</dbReference>